<protein>
    <submittedName>
        <fullName evidence="1">Uncharacterized protein</fullName>
    </submittedName>
</protein>
<sequence length="42" mass="5071">MVQSETEDIMLEKVQQIKLHYHVVRNGNKAYFTVTKQHTRRL</sequence>
<proteinExistence type="predicted"/>
<dbReference type="EMBL" id="GGEC01079011">
    <property type="protein sequence ID" value="MBX59495.1"/>
    <property type="molecule type" value="Transcribed_RNA"/>
</dbReference>
<dbReference type="AlphaFoldDB" id="A0A2P2PXT0"/>
<accession>A0A2P2PXT0</accession>
<organism evidence="1">
    <name type="scientific">Rhizophora mucronata</name>
    <name type="common">Asiatic mangrove</name>
    <dbReference type="NCBI Taxonomy" id="61149"/>
    <lineage>
        <taxon>Eukaryota</taxon>
        <taxon>Viridiplantae</taxon>
        <taxon>Streptophyta</taxon>
        <taxon>Embryophyta</taxon>
        <taxon>Tracheophyta</taxon>
        <taxon>Spermatophyta</taxon>
        <taxon>Magnoliopsida</taxon>
        <taxon>eudicotyledons</taxon>
        <taxon>Gunneridae</taxon>
        <taxon>Pentapetalae</taxon>
        <taxon>rosids</taxon>
        <taxon>fabids</taxon>
        <taxon>Malpighiales</taxon>
        <taxon>Rhizophoraceae</taxon>
        <taxon>Rhizophora</taxon>
    </lineage>
</organism>
<name>A0A2P2PXT0_RHIMU</name>
<evidence type="ECO:0000313" key="1">
    <source>
        <dbReference type="EMBL" id="MBX59495.1"/>
    </source>
</evidence>
<reference evidence="1" key="1">
    <citation type="submission" date="2018-02" db="EMBL/GenBank/DDBJ databases">
        <title>Rhizophora mucronata_Transcriptome.</title>
        <authorList>
            <person name="Meera S.P."/>
            <person name="Sreeshan A."/>
            <person name="Augustine A."/>
        </authorList>
    </citation>
    <scope>NUCLEOTIDE SEQUENCE</scope>
    <source>
        <tissue evidence="1">Leaf</tissue>
    </source>
</reference>